<organism evidence="3 4">
    <name type="scientific">Caenorhabditis angaria</name>
    <dbReference type="NCBI Taxonomy" id="860376"/>
    <lineage>
        <taxon>Eukaryota</taxon>
        <taxon>Metazoa</taxon>
        <taxon>Ecdysozoa</taxon>
        <taxon>Nematoda</taxon>
        <taxon>Chromadorea</taxon>
        <taxon>Rhabditida</taxon>
        <taxon>Rhabditina</taxon>
        <taxon>Rhabditomorpha</taxon>
        <taxon>Rhabditoidea</taxon>
        <taxon>Rhabditidae</taxon>
        <taxon>Peloderinae</taxon>
        <taxon>Caenorhabditis</taxon>
    </lineage>
</organism>
<keyword evidence="4" id="KW-1185">Reference proteome</keyword>
<keyword evidence="1" id="KW-1133">Transmembrane helix</keyword>
<evidence type="ECO:0008006" key="5">
    <source>
        <dbReference type="Google" id="ProtNLM"/>
    </source>
</evidence>
<feature type="signal peptide" evidence="2">
    <location>
        <begin position="1"/>
        <end position="17"/>
    </location>
</feature>
<dbReference type="AlphaFoldDB" id="A0A9P1IDC7"/>
<feature type="transmembrane region" description="Helical" evidence="1">
    <location>
        <begin position="142"/>
        <end position="163"/>
    </location>
</feature>
<reference evidence="3" key="1">
    <citation type="submission" date="2022-11" db="EMBL/GenBank/DDBJ databases">
        <authorList>
            <person name="Kikuchi T."/>
        </authorList>
    </citation>
    <scope>NUCLEOTIDE SEQUENCE</scope>
    <source>
        <strain evidence="3">PS1010</strain>
    </source>
</reference>
<sequence>MFSKLILVFAISGAAFCFAPDRYALEQARIFEKAFDDAYRRDGVAGVAIYFTKDFQSTRIDGLQRNKTEYLDYLLSVNVQDIFFHPSIQASFDVHTRNLLVSYHHEEVLYVFTLKPNRALIGVYTLTLSYISVGISRKYNDLIYFNVNYIDTIFLLIIAISTFRKLSSGIFERKLVHVFLIVIIRVTSTLISIMAIGCLINNESIEAHVNFQNDFTYPLLPVTFVLSFYLSSDGQKEPERHTSLGSVLPKLDN</sequence>
<feature type="chain" id="PRO_5040412573" description="Serpentine receptor class gamma" evidence="2">
    <location>
        <begin position="18"/>
        <end position="253"/>
    </location>
</feature>
<dbReference type="Proteomes" id="UP001152747">
    <property type="component" value="Unassembled WGS sequence"/>
</dbReference>
<protein>
    <recommendedName>
        <fullName evidence="5">Serpentine receptor class gamma</fullName>
    </recommendedName>
</protein>
<evidence type="ECO:0000256" key="2">
    <source>
        <dbReference type="SAM" id="SignalP"/>
    </source>
</evidence>
<keyword evidence="2" id="KW-0732">Signal</keyword>
<evidence type="ECO:0000313" key="3">
    <source>
        <dbReference type="EMBL" id="CAI5443099.1"/>
    </source>
</evidence>
<gene>
    <name evidence="3" type="ORF">CAMP_LOCUS5736</name>
</gene>
<feature type="transmembrane region" description="Helical" evidence="1">
    <location>
        <begin position="175"/>
        <end position="195"/>
    </location>
</feature>
<dbReference type="EMBL" id="CANHGI010000002">
    <property type="protein sequence ID" value="CAI5443099.1"/>
    <property type="molecule type" value="Genomic_DNA"/>
</dbReference>
<keyword evidence="1" id="KW-0812">Transmembrane</keyword>
<keyword evidence="1" id="KW-0472">Membrane</keyword>
<accession>A0A9P1IDC7</accession>
<evidence type="ECO:0000256" key="1">
    <source>
        <dbReference type="SAM" id="Phobius"/>
    </source>
</evidence>
<evidence type="ECO:0000313" key="4">
    <source>
        <dbReference type="Proteomes" id="UP001152747"/>
    </source>
</evidence>
<proteinExistence type="predicted"/>
<name>A0A9P1IDC7_9PELO</name>
<comment type="caution">
    <text evidence="3">The sequence shown here is derived from an EMBL/GenBank/DDBJ whole genome shotgun (WGS) entry which is preliminary data.</text>
</comment>